<proteinExistence type="predicted"/>
<dbReference type="Ensembl" id="ENSSPUT00000008707.1">
    <property type="protein sequence ID" value="ENSSPUP00000008159.1"/>
    <property type="gene ID" value="ENSSPUG00000006327.1"/>
</dbReference>
<reference evidence="2" key="1">
    <citation type="submission" date="2025-08" db="UniProtKB">
        <authorList>
            <consortium name="Ensembl"/>
        </authorList>
    </citation>
    <scope>IDENTIFICATION</scope>
</reference>
<keyword evidence="3" id="KW-1185">Reference proteome</keyword>
<gene>
    <name evidence="2" type="primary">CCDC141</name>
</gene>
<feature type="coiled-coil region" evidence="1">
    <location>
        <begin position="61"/>
        <end position="95"/>
    </location>
</feature>
<evidence type="ECO:0000256" key="1">
    <source>
        <dbReference type="SAM" id="Coils"/>
    </source>
</evidence>
<dbReference type="OMA" id="DAKAKPC"/>
<reference evidence="2" key="2">
    <citation type="submission" date="2025-09" db="UniProtKB">
        <authorList>
            <consortium name="Ensembl"/>
        </authorList>
    </citation>
    <scope>IDENTIFICATION</scope>
</reference>
<dbReference type="PANTHER" id="PTHR42757:SF44">
    <property type="entry name" value="COILED-COIL DOMAIN-CONTAINING PROTEIN 141"/>
    <property type="match status" value="1"/>
</dbReference>
<dbReference type="GeneTree" id="ENSGT00440000038972"/>
<evidence type="ECO:0000313" key="2">
    <source>
        <dbReference type="Ensembl" id="ENSSPUP00000008159.1"/>
    </source>
</evidence>
<dbReference type="SUPFAM" id="SSF46966">
    <property type="entry name" value="Spectrin repeat"/>
    <property type="match status" value="3"/>
</dbReference>
<dbReference type="GO" id="GO:0051642">
    <property type="term" value="P:centrosome localization"/>
    <property type="evidence" value="ECO:0007669"/>
    <property type="project" value="Ensembl"/>
</dbReference>
<keyword evidence="1" id="KW-0175">Coiled coil</keyword>
<dbReference type="GO" id="GO:0021799">
    <property type="term" value="P:cerebral cortex radially oriented cell migration"/>
    <property type="evidence" value="ECO:0007669"/>
    <property type="project" value="Ensembl"/>
</dbReference>
<dbReference type="FunFam" id="1.20.58.60:FF:000192">
    <property type="entry name" value="coiled-coil domain-containing protein 141 isoform X2"/>
    <property type="match status" value="1"/>
</dbReference>
<dbReference type="GO" id="GO:0005737">
    <property type="term" value="C:cytoplasm"/>
    <property type="evidence" value="ECO:0007669"/>
    <property type="project" value="Ensembl"/>
</dbReference>
<dbReference type="Proteomes" id="UP000694392">
    <property type="component" value="Unplaced"/>
</dbReference>
<dbReference type="GO" id="GO:0005813">
    <property type="term" value="C:centrosome"/>
    <property type="evidence" value="ECO:0007669"/>
    <property type="project" value="Ensembl"/>
</dbReference>
<dbReference type="Gene3D" id="1.20.58.60">
    <property type="match status" value="3"/>
</dbReference>
<dbReference type="AlphaFoldDB" id="A0A8D0GLZ2"/>
<dbReference type="PANTHER" id="PTHR42757">
    <property type="entry name" value="IGLON FAMILY OF IMMUNOGLOBULIN SUPERFAMILY-RELATED"/>
    <property type="match status" value="1"/>
</dbReference>
<organism evidence="2 3">
    <name type="scientific">Sphenodon punctatus</name>
    <name type="common">Tuatara</name>
    <name type="synonym">Hatteria punctata</name>
    <dbReference type="NCBI Taxonomy" id="8508"/>
    <lineage>
        <taxon>Eukaryota</taxon>
        <taxon>Metazoa</taxon>
        <taxon>Chordata</taxon>
        <taxon>Craniata</taxon>
        <taxon>Vertebrata</taxon>
        <taxon>Euteleostomi</taxon>
        <taxon>Lepidosauria</taxon>
        <taxon>Sphenodontia</taxon>
        <taxon>Sphenodontidae</taxon>
        <taxon>Sphenodon</taxon>
    </lineage>
</organism>
<accession>A0A8D0GLZ2</accession>
<name>A0A8D0GLZ2_SPHPU</name>
<sequence length="642" mass="73173">MSSESSSAGQISTTTTVSSVAVQAGDCQIVIAVLKCGKWVQLQLAESIPNVLEIGSNQDETKKLLQDHELLLAKLKSLEDQVWDLLREADKTAEENKDQSQVYDAMAETLGDAWDSLIIVLEKRRALLKLTSEFFENALEFAIKIDQVEDFLQNAQEFESTESLRELLQQHDHHTKELLEKSLVLLNKSQELTDFIEEFKSDGPNVNPELVHGAQSSRLKIDSLLELLQDRRRQLDKYLKQQRQGLEQVLQICQWHHQENQITSWYKKNIKHYLHKQDLGSSLAENGDLLHEHKEMEFKVKEWNSTVERVKAEALKILFSEDYAEKEHLKLSNQKMNLLQEEVCHRMGERETLLQEANNFFTAANKVLDVLGGVEAYLKLLNSEGLSLPILAGKHEDLQKEIKDCTADALQKGQTLMNKGDTHGSWVTGIQETIEYIQKRADQLIRQCPAYKELALKKQQLTVSLEDCLKKVSASIKKISPILSVGMDPGSCLSESEEALDKYLELDSQAKETAHELEAAARIITEVEEFEPEEVAAFSSKTDHLNEELKTLTKNTNSKLEVLKAYVAFLKSAEETHVHAQRLKEFYNSKPVQPDDEAENKTVMEAADFQWQMVLKKILSTQDMGRDFLNLVNMVRQQFLAL</sequence>
<evidence type="ECO:0000313" key="3">
    <source>
        <dbReference type="Proteomes" id="UP000694392"/>
    </source>
</evidence>
<dbReference type="InterPro" id="IPR050876">
    <property type="entry name" value="IgLON_domain"/>
</dbReference>
<protein>
    <submittedName>
        <fullName evidence="2">Coiled-coil domain containing 141</fullName>
    </submittedName>
</protein>
<dbReference type="FunFam" id="1.20.58.60:FF:000184">
    <property type="entry name" value="Coiled-coil domain containing 141"/>
    <property type="match status" value="1"/>
</dbReference>